<dbReference type="KEGG" id="fer:FNB15_16630"/>
<evidence type="ECO:0000313" key="1">
    <source>
        <dbReference type="EMBL" id="QDO98798.1"/>
    </source>
</evidence>
<proteinExistence type="predicted"/>
<dbReference type="RefSeq" id="WP_144069779.1">
    <property type="nucleotide sequence ID" value="NZ_CP041636.1"/>
</dbReference>
<sequence>MSDVVAETQRFRQGDRIDFVDIRVRDGLLIIEIAGAPDTAKVLDGMRAGYEAGWILTDMPTLVDVSGFQGKIDWAAIKRVSELAAWGGKAQPSRVAYISPDYFFSFVIKAVSILFPRALHRMFSDRRAALVWLQAPQPH</sequence>
<protein>
    <recommendedName>
        <fullName evidence="3">STAS/SEC14 domain-containing protein</fullName>
    </recommendedName>
</protein>
<keyword evidence="2" id="KW-1185">Reference proteome</keyword>
<gene>
    <name evidence="1" type="ORF">FNB15_16630</name>
</gene>
<dbReference type="OrthoDB" id="7363140at2"/>
<evidence type="ECO:0000313" key="2">
    <source>
        <dbReference type="Proteomes" id="UP000317496"/>
    </source>
</evidence>
<dbReference type="AlphaFoldDB" id="A0A516H4V0"/>
<name>A0A516H4V0_9PROT</name>
<reference evidence="1 2" key="1">
    <citation type="submission" date="2019-07" db="EMBL/GenBank/DDBJ databases">
        <title>Genome sequencing for Ferrovibrio sp. K5.</title>
        <authorList>
            <person name="Park S.-J."/>
        </authorList>
    </citation>
    <scope>NUCLEOTIDE SEQUENCE [LARGE SCALE GENOMIC DNA]</scope>
    <source>
        <strain evidence="1 2">K5</strain>
    </source>
</reference>
<evidence type="ECO:0008006" key="3">
    <source>
        <dbReference type="Google" id="ProtNLM"/>
    </source>
</evidence>
<organism evidence="1 2">
    <name type="scientific">Ferrovibrio terrae</name>
    <dbReference type="NCBI Taxonomy" id="2594003"/>
    <lineage>
        <taxon>Bacteria</taxon>
        <taxon>Pseudomonadati</taxon>
        <taxon>Pseudomonadota</taxon>
        <taxon>Alphaproteobacteria</taxon>
        <taxon>Rhodospirillales</taxon>
        <taxon>Rhodospirillaceae</taxon>
        <taxon>Ferrovibrio</taxon>
    </lineage>
</organism>
<dbReference type="EMBL" id="CP041636">
    <property type="protein sequence ID" value="QDO98798.1"/>
    <property type="molecule type" value="Genomic_DNA"/>
</dbReference>
<accession>A0A516H4V0</accession>
<dbReference type="Proteomes" id="UP000317496">
    <property type="component" value="Chromosome"/>
</dbReference>